<reference evidence="1" key="1">
    <citation type="submission" date="2024-02" db="EMBL/GenBank/DDBJ databases">
        <title>Metagenome Assembled Genome of Zalaria obscura JY119.</title>
        <authorList>
            <person name="Vighnesh L."/>
            <person name="Jagadeeshwari U."/>
            <person name="Venkata Ramana C."/>
            <person name="Sasikala C."/>
        </authorList>
    </citation>
    <scope>NUCLEOTIDE SEQUENCE</scope>
    <source>
        <strain evidence="1">JY119</strain>
    </source>
</reference>
<comment type="caution">
    <text evidence="1">The sequence shown here is derived from an EMBL/GenBank/DDBJ whole genome shotgun (WGS) entry which is preliminary data.</text>
</comment>
<evidence type="ECO:0000313" key="2">
    <source>
        <dbReference type="Proteomes" id="UP001320706"/>
    </source>
</evidence>
<gene>
    <name evidence="1" type="primary">UTP6</name>
    <name evidence="1" type="ORF">M8818_000011</name>
</gene>
<dbReference type="EMBL" id="JAMKPW020000001">
    <property type="protein sequence ID" value="KAK8221846.1"/>
    <property type="molecule type" value="Genomic_DNA"/>
</dbReference>
<name>A0ACC3SNF5_9PEZI</name>
<dbReference type="Proteomes" id="UP001320706">
    <property type="component" value="Unassembled WGS sequence"/>
</dbReference>
<organism evidence="1 2">
    <name type="scientific">Zalaria obscura</name>
    <dbReference type="NCBI Taxonomy" id="2024903"/>
    <lineage>
        <taxon>Eukaryota</taxon>
        <taxon>Fungi</taxon>
        <taxon>Dikarya</taxon>
        <taxon>Ascomycota</taxon>
        <taxon>Pezizomycotina</taxon>
        <taxon>Dothideomycetes</taxon>
        <taxon>Dothideomycetidae</taxon>
        <taxon>Dothideales</taxon>
        <taxon>Zalariaceae</taxon>
        <taxon>Zalaria</taxon>
    </lineage>
</organism>
<sequence length="456" mass="51921">MAAASDKARFYMEQSVPELQEYERKKIFSREEITSIAKKRSEFEHILNARGSNPSDYARYATYEMNLDALRKKRSRRMGVKATTYTGQKKIFFVLERGVRKFPGDMALWMQYIEFCKEEDANKKLGKALTQCLRLHPLRWELWVWAARYYVEAQADMNTGRSYMQRGLRFCKNERKMWLEYAKLEMIYVAKIAARRKILGLDEQRKQAAEGDARLDADADMITLPSVTTEDINPSAKKDTEAVDQTALQNLASTPALSGAIPSTIFDAAMKHFNHDAILAEHFFDLFAEFDKVPCCITLLQHVTDHLAQMYDEQSKDRVSLYACNAKSELLGVESTSAEFPLKLGSALAVYKQAATALPQYKVDIAEKAILQLLPYLRLRDELDQAVLAVLNASVKQNLRVIAKAPTRVGVKDRLGAIAQRLQKEKKTQELKLLVEQGLKVQSDNQALMEIRISLG</sequence>
<evidence type="ECO:0000313" key="1">
    <source>
        <dbReference type="EMBL" id="KAK8221846.1"/>
    </source>
</evidence>
<keyword evidence="2" id="KW-1185">Reference proteome</keyword>
<protein>
    <submittedName>
        <fullName evidence="1">U3 snoRNP protein</fullName>
    </submittedName>
</protein>
<proteinExistence type="predicted"/>
<accession>A0ACC3SNF5</accession>